<dbReference type="InterPro" id="IPR055754">
    <property type="entry name" value="DUF7330"/>
</dbReference>
<dbReference type="AlphaFoldDB" id="A0A0D7BMI7"/>
<feature type="domain" description="DUF7330" evidence="2">
    <location>
        <begin position="138"/>
        <end position="310"/>
    </location>
</feature>
<keyword evidence="4" id="KW-1185">Reference proteome</keyword>
<dbReference type="Proteomes" id="UP000054007">
    <property type="component" value="Unassembled WGS sequence"/>
</dbReference>
<proteinExistence type="predicted"/>
<dbReference type="STRING" id="1314674.A0A0D7BMI7"/>
<name>A0A0D7BMI7_9AGAR</name>
<accession>A0A0D7BMI7</accession>
<dbReference type="EMBL" id="KN880455">
    <property type="protein sequence ID" value="KIY71374.1"/>
    <property type="molecule type" value="Genomic_DNA"/>
</dbReference>
<evidence type="ECO:0000259" key="2">
    <source>
        <dbReference type="Pfam" id="PF24016"/>
    </source>
</evidence>
<protein>
    <recommendedName>
        <fullName evidence="2">DUF7330 domain-containing protein</fullName>
    </recommendedName>
</protein>
<evidence type="ECO:0000313" key="4">
    <source>
        <dbReference type="Proteomes" id="UP000054007"/>
    </source>
</evidence>
<evidence type="ECO:0000313" key="3">
    <source>
        <dbReference type="EMBL" id="KIY71374.1"/>
    </source>
</evidence>
<evidence type="ECO:0000256" key="1">
    <source>
        <dbReference type="SAM" id="MobiDB-lite"/>
    </source>
</evidence>
<reference evidence="3 4" key="1">
    <citation type="journal article" date="2015" name="Fungal Genet. Biol.">
        <title>Evolution of novel wood decay mechanisms in Agaricales revealed by the genome sequences of Fistulina hepatica and Cylindrobasidium torrendii.</title>
        <authorList>
            <person name="Floudas D."/>
            <person name="Held B.W."/>
            <person name="Riley R."/>
            <person name="Nagy L.G."/>
            <person name="Koehler G."/>
            <person name="Ransdell A.S."/>
            <person name="Younus H."/>
            <person name="Chow J."/>
            <person name="Chiniquy J."/>
            <person name="Lipzen A."/>
            <person name="Tritt A."/>
            <person name="Sun H."/>
            <person name="Haridas S."/>
            <person name="LaButti K."/>
            <person name="Ohm R.A."/>
            <person name="Kues U."/>
            <person name="Blanchette R.A."/>
            <person name="Grigoriev I.V."/>
            <person name="Minto R.E."/>
            <person name="Hibbett D.S."/>
        </authorList>
    </citation>
    <scope>NUCLEOTIDE SEQUENCE [LARGE SCALE GENOMIC DNA]</scope>
    <source>
        <strain evidence="3 4">FP15055 ss-10</strain>
    </source>
</reference>
<organism evidence="3 4">
    <name type="scientific">Cylindrobasidium torrendii FP15055 ss-10</name>
    <dbReference type="NCBI Taxonomy" id="1314674"/>
    <lineage>
        <taxon>Eukaryota</taxon>
        <taxon>Fungi</taxon>
        <taxon>Dikarya</taxon>
        <taxon>Basidiomycota</taxon>
        <taxon>Agaricomycotina</taxon>
        <taxon>Agaricomycetes</taxon>
        <taxon>Agaricomycetidae</taxon>
        <taxon>Agaricales</taxon>
        <taxon>Marasmiineae</taxon>
        <taxon>Physalacriaceae</taxon>
        <taxon>Cylindrobasidium</taxon>
    </lineage>
</organism>
<dbReference type="OrthoDB" id="5289249at2759"/>
<gene>
    <name evidence="3" type="ORF">CYLTODRAFT_128535</name>
</gene>
<feature type="region of interest" description="Disordered" evidence="1">
    <location>
        <begin position="86"/>
        <end position="118"/>
    </location>
</feature>
<sequence>MLTGFDTFASICVLRQDLFQVVLFAILLAAREEELTLSTPDAVRSYCDDQFNACCAGCARASSILASSHQLPTSLYKMMLVPDDAKPSAPESKAEEHAQEVAANAASSSALPTDAPPAYEDIPPPAGFHIPGNLKPSNWVYVHRTNDSVKESFAIDSALQIPESFLPAIPRNEQRKNLFVHTMNGGIHSTVYLLEDRPKAELKVESMNGAVKLTVHRGENSAFNLVARTSNGSVQVQLPPDFVGPVTLAGRARFNVSDRLQTNSYTFSESGGVRKMFVGDMSKYNEGDWKGDEMSLSTTNGSIKVSYSDERQDVPAAGAGFWGRMFGG</sequence>
<dbReference type="Pfam" id="PF24016">
    <property type="entry name" value="DUF7330"/>
    <property type="match status" value="1"/>
</dbReference>